<keyword evidence="2" id="KW-0472">Membrane</keyword>
<dbReference type="STRING" id="45351.A7SMY7"/>
<dbReference type="HOGENOM" id="CLU_096509_1_1_1"/>
<dbReference type="PANTHER" id="PTHR13281">
    <property type="entry name" value="TRANSMEMBRANE PROTEIN 70, MITOCHONDRIAL"/>
    <property type="match status" value="1"/>
</dbReference>
<evidence type="ECO:0008006" key="5">
    <source>
        <dbReference type="Google" id="ProtNLM"/>
    </source>
</evidence>
<keyword evidence="2" id="KW-1133">Transmembrane helix</keyword>
<dbReference type="InterPro" id="IPR009724">
    <property type="entry name" value="TMEM70"/>
</dbReference>
<name>A7SMY7_NEMVE</name>
<evidence type="ECO:0000313" key="4">
    <source>
        <dbReference type="Proteomes" id="UP000001593"/>
    </source>
</evidence>
<dbReference type="GO" id="GO:0031966">
    <property type="term" value="C:mitochondrial membrane"/>
    <property type="evidence" value="ECO:0000318"/>
    <property type="project" value="GO_Central"/>
</dbReference>
<dbReference type="GO" id="GO:0033615">
    <property type="term" value="P:mitochondrial proton-transporting ATP synthase complex assembly"/>
    <property type="evidence" value="ECO:0000318"/>
    <property type="project" value="GO_Central"/>
</dbReference>
<dbReference type="Pfam" id="PF06979">
    <property type="entry name" value="TMEM70"/>
    <property type="match status" value="1"/>
</dbReference>
<dbReference type="FunCoup" id="A7SMY7">
    <property type="interactions" value="225"/>
</dbReference>
<dbReference type="PANTHER" id="PTHR13281:SF0">
    <property type="entry name" value="TRANSMEMBRANE PROTEIN 70, MITOCHONDRIAL"/>
    <property type="match status" value="1"/>
</dbReference>
<feature type="transmembrane region" description="Helical" evidence="2">
    <location>
        <begin position="12"/>
        <end position="34"/>
    </location>
</feature>
<comment type="similarity">
    <text evidence="1">Belongs to the TMEM70 family.</text>
</comment>
<evidence type="ECO:0000256" key="2">
    <source>
        <dbReference type="SAM" id="Phobius"/>
    </source>
</evidence>
<feature type="non-terminal residue" evidence="3">
    <location>
        <position position="1"/>
    </location>
</feature>
<evidence type="ECO:0000256" key="1">
    <source>
        <dbReference type="ARBA" id="ARBA00005280"/>
    </source>
</evidence>
<dbReference type="InParanoid" id="A7SMY7"/>
<proteinExistence type="inferred from homology"/>
<dbReference type="OMA" id="WVDRSSE"/>
<protein>
    <recommendedName>
        <fullName evidence="5">Transmembrane protein 186</fullName>
    </recommendedName>
</protein>
<gene>
    <name evidence="3" type="ORF">NEMVEDRAFT_v1g124307</name>
</gene>
<dbReference type="InterPro" id="IPR045325">
    <property type="entry name" value="TMEM70/TMEM186/TMEM223"/>
</dbReference>
<organism evidence="3 4">
    <name type="scientific">Nematostella vectensis</name>
    <name type="common">Starlet sea anemone</name>
    <dbReference type="NCBI Taxonomy" id="45351"/>
    <lineage>
        <taxon>Eukaryota</taxon>
        <taxon>Metazoa</taxon>
        <taxon>Cnidaria</taxon>
        <taxon>Anthozoa</taxon>
        <taxon>Hexacorallia</taxon>
        <taxon>Actiniaria</taxon>
        <taxon>Edwardsiidae</taxon>
        <taxon>Nematostella</taxon>
    </lineage>
</organism>
<dbReference type="eggNOG" id="KOG4478">
    <property type="taxonomic scope" value="Eukaryota"/>
</dbReference>
<dbReference type="PhylomeDB" id="A7SMY7"/>
<dbReference type="Proteomes" id="UP000001593">
    <property type="component" value="Unassembled WGS sequence"/>
</dbReference>
<evidence type="ECO:0000313" key="3">
    <source>
        <dbReference type="EMBL" id="EDO34911.1"/>
    </source>
</evidence>
<dbReference type="AlphaFoldDB" id="A7SMY7"/>
<feature type="transmembrane region" description="Helical" evidence="2">
    <location>
        <begin position="46"/>
        <end position="65"/>
    </location>
</feature>
<keyword evidence="2" id="KW-0812">Transmembrane</keyword>
<reference evidence="3 4" key="1">
    <citation type="journal article" date="2007" name="Science">
        <title>Sea anemone genome reveals ancestral eumetazoan gene repertoire and genomic organization.</title>
        <authorList>
            <person name="Putnam N.H."/>
            <person name="Srivastava M."/>
            <person name="Hellsten U."/>
            <person name="Dirks B."/>
            <person name="Chapman J."/>
            <person name="Salamov A."/>
            <person name="Terry A."/>
            <person name="Shapiro H."/>
            <person name="Lindquist E."/>
            <person name="Kapitonov V.V."/>
            <person name="Jurka J."/>
            <person name="Genikhovich G."/>
            <person name="Grigoriev I.V."/>
            <person name="Lucas S.M."/>
            <person name="Steele R.E."/>
            <person name="Finnerty J.R."/>
            <person name="Technau U."/>
            <person name="Martindale M.Q."/>
            <person name="Rokhsar D.S."/>
        </authorList>
    </citation>
    <scope>NUCLEOTIDE SEQUENCE [LARGE SCALE GENOMIC DNA]</scope>
    <source>
        <strain evidence="4">CH2 X CH6</strain>
    </source>
</reference>
<dbReference type="EMBL" id="DS469715">
    <property type="protein sequence ID" value="EDO34911.1"/>
    <property type="molecule type" value="Genomic_DNA"/>
</dbReference>
<accession>A7SMY7</accession>
<keyword evidence="4" id="KW-1185">Reference proteome</keyword>
<sequence>VYEGPLSKSVRYVKTFSLTTAFASIVGSPILVYFGKQSVPLAGKLAIAGLLCLVGTSTTILLHWFTKGYVHKMYFDPSKQMFSVDTLSFFGRPQRSEFTVNDVVFPSEESAFKTFEANGKPFFIHQEMVEAQQVLHYLRDSS</sequence>